<keyword evidence="3" id="KW-0862">Zinc</keyword>
<dbReference type="FunFam" id="2.40.30.170:FF:000010">
    <property type="entry name" value="Efflux RND transporter periplasmic adaptor subunit"/>
    <property type="match status" value="1"/>
</dbReference>
<keyword evidence="5" id="KW-0105">Cadmium resistance</keyword>
<evidence type="ECO:0000256" key="4">
    <source>
        <dbReference type="ARBA" id="ARBA00023285"/>
    </source>
</evidence>
<feature type="compositionally biased region" description="Low complexity" evidence="7">
    <location>
        <begin position="411"/>
        <end position="450"/>
    </location>
</feature>
<dbReference type="OrthoDB" id="9806939at2"/>
<feature type="domain" description="CzcB-like C-terminal circularly permuted SH3-like" evidence="12">
    <location>
        <begin position="337"/>
        <end position="396"/>
    </location>
</feature>
<evidence type="ECO:0000259" key="10">
    <source>
        <dbReference type="Pfam" id="PF25919"/>
    </source>
</evidence>
<dbReference type="SUPFAM" id="SSF111369">
    <property type="entry name" value="HlyD-like secretion proteins"/>
    <property type="match status" value="1"/>
</dbReference>
<dbReference type="GO" id="GO:0046686">
    <property type="term" value="P:response to cadmium ion"/>
    <property type="evidence" value="ECO:0007669"/>
    <property type="project" value="UniProtKB-KW"/>
</dbReference>
<evidence type="ECO:0000256" key="6">
    <source>
        <dbReference type="ARBA" id="ARBA00058766"/>
    </source>
</evidence>
<gene>
    <name evidence="13" type="ORF">CDN99_05850</name>
</gene>
<dbReference type="RefSeq" id="WP_088383598.1">
    <property type="nucleotide sequence ID" value="NZ_NIOF01000002.1"/>
</dbReference>
<dbReference type="AlphaFoldDB" id="A0A246JH14"/>
<dbReference type="InterPro" id="IPR058792">
    <property type="entry name" value="Beta-barrel_RND_2"/>
</dbReference>
<organism evidence="13 14">
    <name type="scientific">Roseateles aquatilis</name>
    <dbReference type="NCBI Taxonomy" id="431061"/>
    <lineage>
        <taxon>Bacteria</taxon>
        <taxon>Pseudomonadati</taxon>
        <taxon>Pseudomonadota</taxon>
        <taxon>Betaproteobacteria</taxon>
        <taxon>Burkholderiales</taxon>
        <taxon>Sphaerotilaceae</taxon>
        <taxon>Roseateles</taxon>
    </lineage>
</organism>
<evidence type="ECO:0000259" key="12">
    <source>
        <dbReference type="Pfam" id="PF25975"/>
    </source>
</evidence>
<dbReference type="NCBIfam" id="TIGR01730">
    <property type="entry name" value="RND_mfp"/>
    <property type="match status" value="1"/>
</dbReference>
<proteinExistence type="inferred from homology"/>
<evidence type="ECO:0000256" key="1">
    <source>
        <dbReference type="ARBA" id="ARBA00009477"/>
    </source>
</evidence>
<reference evidence="13 14" key="1">
    <citation type="journal article" date="2008" name="Int. J. Syst. Evol. Microbiol.">
        <title>Description of Roseateles aquatilis sp. nov. and Roseateles terrae sp. nov., in the class Betaproteobacteria, and emended description of the genus Roseateles.</title>
        <authorList>
            <person name="Gomila M."/>
            <person name="Bowien B."/>
            <person name="Falsen E."/>
            <person name="Moore E.R."/>
            <person name="Lalucat J."/>
        </authorList>
    </citation>
    <scope>NUCLEOTIDE SEQUENCE [LARGE SCALE GENOMIC DNA]</scope>
    <source>
        <strain evidence="13 14">CCUG 48205</strain>
    </source>
</reference>
<dbReference type="InterPro" id="IPR042230">
    <property type="entry name" value="CusF_sf"/>
</dbReference>
<dbReference type="EMBL" id="NIOF01000002">
    <property type="protein sequence ID" value="OWQ91891.1"/>
    <property type="molecule type" value="Genomic_DNA"/>
</dbReference>
<dbReference type="GO" id="GO:0046914">
    <property type="term" value="F:transition metal ion binding"/>
    <property type="evidence" value="ECO:0007669"/>
    <property type="project" value="TreeGrafter"/>
</dbReference>
<feature type="domain" description="CusB-like three alpha-helical bundle" evidence="9">
    <location>
        <begin position="168"/>
        <end position="215"/>
    </location>
</feature>
<dbReference type="PANTHER" id="PTHR30097:SF15">
    <property type="entry name" value="CATION EFFLUX SYSTEM PROTEIN CUSB"/>
    <property type="match status" value="1"/>
</dbReference>
<comment type="caution">
    <text evidence="13">The sequence shown here is derived from an EMBL/GenBank/DDBJ whole genome shotgun (WGS) entry which is preliminary data.</text>
</comment>
<sequence length="553" mass="57398">MKRATTVSVLIAAGALLAVGGFVIGRSSARGDGERAPTPSARASSAGDRQVLYWHDPMVPGPRFDKPGKSPFMDMQLVPVYAGDAAGGGDGGVRISPTVLQNLGVRAARVQRAEVGSTFDAVGTVQFNERLNVDVQTRVAGYVEHLAVRAAMERVRQGQPLATVFAPEWLGPQNEWLALRRAGAAADLVTAARERMRALSIPDELVGQSERTGTAMARFTLRAPIDGVVAELGVREGVQVTPGATLFRLAGLNKVWVTVDVPEAQAPRLERGQQVTAVLSADATRSFAGKLTEILPQVDAGTRSVRARFEVDNKGGGLIPGMLLRLQVAGAPRVRLTLPTEAVIRTGARTVVVVRGGEGGFAQREITLGIELGDRVEVLDGLREGDEVVVSGQFLIDSEARLKSALGGGATTPSAAPMTPTAPTTPAGPTAASVPASPAMTPMSTSTGSTGSMGSGGSAGSISSTGSAGSATSATQGLFHAEGTIEQIDADSVTISHGPVPALRWPAMTMSFGAGDAAARRGLKVGDRIRFEFRQSGESDWALVSTRKTGDAR</sequence>
<evidence type="ECO:0000313" key="14">
    <source>
        <dbReference type="Proteomes" id="UP000197468"/>
    </source>
</evidence>
<name>A0A246JH14_9BURK</name>
<dbReference type="InterPro" id="IPR058790">
    <property type="entry name" value="BSH_CusB"/>
</dbReference>
<dbReference type="InterPro" id="IPR021647">
    <property type="entry name" value="CusF_Ec"/>
</dbReference>
<dbReference type="GO" id="GO:0016020">
    <property type="term" value="C:membrane"/>
    <property type="evidence" value="ECO:0007669"/>
    <property type="project" value="InterPro"/>
</dbReference>
<dbReference type="Gene3D" id="2.40.50.100">
    <property type="match status" value="1"/>
</dbReference>
<feature type="region of interest" description="Disordered" evidence="7">
    <location>
        <begin position="28"/>
        <end position="47"/>
    </location>
</feature>
<evidence type="ECO:0000259" key="9">
    <source>
        <dbReference type="Pfam" id="PF25869"/>
    </source>
</evidence>
<dbReference type="InterPro" id="IPR045800">
    <property type="entry name" value="HMBD"/>
</dbReference>
<dbReference type="Proteomes" id="UP000197468">
    <property type="component" value="Unassembled WGS sequence"/>
</dbReference>
<dbReference type="GO" id="GO:0022857">
    <property type="term" value="F:transmembrane transporter activity"/>
    <property type="evidence" value="ECO:0007669"/>
    <property type="project" value="InterPro"/>
</dbReference>
<feature type="compositionally biased region" description="Low complexity" evidence="7">
    <location>
        <begin position="460"/>
        <end position="474"/>
    </location>
</feature>
<comment type="similarity">
    <text evidence="1">Belongs to the membrane fusion protein (MFP) (TC 8.A.1) family.</text>
</comment>
<feature type="compositionally biased region" description="Low complexity" evidence="7">
    <location>
        <begin position="36"/>
        <end position="46"/>
    </location>
</feature>
<keyword evidence="2" id="KW-0813">Transport</keyword>
<dbReference type="Pfam" id="PF25954">
    <property type="entry name" value="Beta-barrel_RND_2"/>
    <property type="match status" value="1"/>
</dbReference>
<evidence type="ECO:0000256" key="5">
    <source>
        <dbReference type="ARBA" id="ARBA00043263"/>
    </source>
</evidence>
<dbReference type="Pfam" id="PF25869">
    <property type="entry name" value="3HB_CusB"/>
    <property type="match status" value="1"/>
</dbReference>
<evidence type="ECO:0000256" key="7">
    <source>
        <dbReference type="SAM" id="MobiDB-lite"/>
    </source>
</evidence>
<dbReference type="PANTHER" id="PTHR30097">
    <property type="entry name" value="CATION EFFLUX SYSTEM PROTEIN CUSB"/>
    <property type="match status" value="1"/>
</dbReference>
<dbReference type="FunFam" id="2.40.420.20:FF:000006">
    <property type="entry name" value="RND family efflux transporter MFP subunit"/>
    <property type="match status" value="1"/>
</dbReference>
<feature type="domain" description="CusB-like beta-barrel" evidence="11">
    <location>
        <begin position="254"/>
        <end position="330"/>
    </location>
</feature>
<dbReference type="GO" id="GO:0015679">
    <property type="term" value="P:plasma membrane copper ion transport"/>
    <property type="evidence" value="ECO:0007669"/>
    <property type="project" value="TreeGrafter"/>
</dbReference>
<evidence type="ECO:0000259" key="11">
    <source>
        <dbReference type="Pfam" id="PF25954"/>
    </source>
</evidence>
<dbReference type="InterPro" id="IPR058649">
    <property type="entry name" value="CzcB_C"/>
</dbReference>
<dbReference type="Gene3D" id="2.40.50.320">
    <property type="entry name" value="Copper binding periplasmic protein CusF"/>
    <property type="match status" value="1"/>
</dbReference>
<feature type="region of interest" description="Disordered" evidence="7">
    <location>
        <begin position="407"/>
        <end position="474"/>
    </location>
</feature>
<keyword evidence="4" id="KW-0170">Cobalt</keyword>
<dbReference type="InterPro" id="IPR006143">
    <property type="entry name" value="RND_pump_MFP"/>
</dbReference>
<dbReference type="Pfam" id="PF25975">
    <property type="entry name" value="CzcB_C"/>
    <property type="match status" value="1"/>
</dbReference>
<accession>A0A246JH14</accession>
<dbReference type="InterPro" id="IPR051909">
    <property type="entry name" value="MFP_Cation_Efflux"/>
</dbReference>
<protein>
    <submittedName>
        <fullName evidence="13">Efflux transporter periplasmic adaptor subunit</fullName>
    </submittedName>
</protein>
<dbReference type="InterPro" id="IPR058791">
    <property type="entry name" value="3HB_CusB"/>
</dbReference>
<evidence type="ECO:0000259" key="8">
    <source>
        <dbReference type="Pfam" id="PF19335"/>
    </source>
</evidence>
<dbReference type="Pfam" id="PF19335">
    <property type="entry name" value="HMBD"/>
    <property type="match status" value="1"/>
</dbReference>
<comment type="function">
    <text evidence="6">CzcA and CzcB together would act in zinc efflux nearly as effectively as the complete czc efflux system (CzcABC). The CzcB protein is thought to funnel zinc cations to the CzcA transport protein.</text>
</comment>
<feature type="domain" description="CusB-like barrel-sandwich hybrid" evidence="10">
    <location>
        <begin position="135"/>
        <end position="250"/>
    </location>
</feature>
<dbReference type="GO" id="GO:0030288">
    <property type="term" value="C:outer membrane-bounded periplasmic space"/>
    <property type="evidence" value="ECO:0007669"/>
    <property type="project" value="TreeGrafter"/>
</dbReference>
<evidence type="ECO:0000313" key="13">
    <source>
        <dbReference type="EMBL" id="OWQ91891.1"/>
    </source>
</evidence>
<dbReference type="GO" id="GO:0060003">
    <property type="term" value="P:copper ion export"/>
    <property type="evidence" value="ECO:0007669"/>
    <property type="project" value="TreeGrafter"/>
</dbReference>
<evidence type="ECO:0000256" key="3">
    <source>
        <dbReference type="ARBA" id="ARBA00022833"/>
    </source>
</evidence>
<feature type="domain" description="Heavy metal binding" evidence="8">
    <location>
        <begin position="53"/>
        <end position="80"/>
    </location>
</feature>
<keyword evidence="14" id="KW-1185">Reference proteome</keyword>
<evidence type="ECO:0000256" key="2">
    <source>
        <dbReference type="ARBA" id="ARBA00022448"/>
    </source>
</evidence>
<dbReference type="Pfam" id="PF11604">
    <property type="entry name" value="CusF_Ec"/>
    <property type="match status" value="1"/>
</dbReference>
<dbReference type="Pfam" id="PF25919">
    <property type="entry name" value="BSH_CusB"/>
    <property type="match status" value="1"/>
</dbReference>
<dbReference type="Gene3D" id="6.10.140.730">
    <property type="match status" value="1"/>
</dbReference>
<dbReference type="Gene3D" id="2.40.30.170">
    <property type="match status" value="1"/>
</dbReference>
<dbReference type="Gene3D" id="2.40.420.20">
    <property type="match status" value="1"/>
</dbReference>